<dbReference type="EMBL" id="KQ257460">
    <property type="protein sequence ID" value="KNC98731.1"/>
    <property type="molecule type" value="Genomic_DNA"/>
</dbReference>
<proteinExistence type="predicted"/>
<evidence type="ECO:0000256" key="6">
    <source>
        <dbReference type="ARBA" id="ARBA00023170"/>
    </source>
</evidence>
<reference evidence="13 14" key="1">
    <citation type="submission" date="2009-08" db="EMBL/GenBank/DDBJ databases">
        <title>The Genome Sequence of Spizellomyces punctatus strain DAOM BR117.</title>
        <authorList>
            <consortium name="The Broad Institute Genome Sequencing Platform"/>
            <person name="Russ C."/>
            <person name="Cuomo C."/>
            <person name="Shea T."/>
            <person name="Young S.K."/>
            <person name="Zeng Q."/>
            <person name="Koehrsen M."/>
            <person name="Haas B."/>
            <person name="Borodovsky M."/>
            <person name="Guigo R."/>
            <person name="Alvarado L."/>
            <person name="Berlin A."/>
            <person name="Bochicchio J."/>
            <person name="Borenstein D."/>
            <person name="Chapman S."/>
            <person name="Chen Z."/>
            <person name="Engels R."/>
            <person name="Freedman E."/>
            <person name="Gellesch M."/>
            <person name="Goldberg J."/>
            <person name="Griggs A."/>
            <person name="Gujja S."/>
            <person name="Heiman D."/>
            <person name="Hepburn T."/>
            <person name="Howarth C."/>
            <person name="Jen D."/>
            <person name="Larson L."/>
            <person name="Lewis B."/>
            <person name="Mehta T."/>
            <person name="Park D."/>
            <person name="Pearson M."/>
            <person name="Roberts A."/>
            <person name="Saif S."/>
            <person name="Shenoy N."/>
            <person name="Sisk P."/>
            <person name="Stolte C."/>
            <person name="Sykes S."/>
            <person name="Thomson T."/>
            <person name="Walk T."/>
            <person name="White J."/>
            <person name="Yandava C."/>
            <person name="Burger G."/>
            <person name="Gray M.W."/>
            <person name="Holland P.W.H."/>
            <person name="King N."/>
            <person name="Lang F.B.F."/>
            <person name="Roger A.J."/>
            <person name="Ruiz-Trillo I."/>
            <person name="Lander E."/>
            <person name="Nusbaum C."/>
        </authorList>
    </citation>
    <scope>NUCLEOTIDE SEQUENCE [LARGE SCALE GENOMIC DNA]</scope>
    <source>
        <strain evidence="13 14">DAOM BR117</strain>
    </source>
</reference>
<feature type="signal peptide" evidence="11">
    <location>
        <begin position="1"/>
        <end position="31"/>
    </location>
</feature>
<keyword evidence="2 10" id="KW-0812">Transmembrane</keyword>
<feature type="transmembrane region" description="Helical" evidence="10">
    <location>
        <begin position="593"/>
        <end position="613"/>
    </location>
</feature>
<dbReference type="Pfam" id="PF00003">
    <property type="entry name" value="7tm_3"/>
    <property type="match status" value="1"/>
</dbReference>
<feature type="transmembrane region" description="Helical" evidence="10">
    <location>
        <begin position="467"/>
        <end position="485"/>
    </location>
</feature>
<accession>A0A0L0HCN7</accession>
<keyword evidence="7" id="KW-0325">Glycoprotein</keyword>
<dbReference type="PRINTS" id="PR01176">
    <property type="entry name" value="GABABRECEPTR"/>
</dbReference>
<evidence type="ECO:0000256" key="3">
    <source>
        <dbReference type="ARBA" id="ARBA00022989"/>
    </source>
</evidence>
<feature type="transmembrane region" description="Helical" evidence="10">
    <location>
        <begin position="497"/>
        <end position="518"/>
    </location>
</feature>
<dbReference type="GO" id="GO:0004965">
    <property type="term" value="F:G protein-coupled GABA receptor activity"/>
    <property type="evidence" value="ECO:0007669"/>
    <property type="project" value="InterPro"/>
</dbReference>
<evidence type="ECO:0000256" key="1">
    <source>
        <dbReference type="ARBA" id="ARBA00004141"/>
    </source>
</evidence>
<keyword evidence="5 10" id="KW-0472">Membrane</keyword>
<keyword evidence="4" id="KW-0297">G-protein coupled receptor</keyword>
<feature type="domain" description="G-protein coupled receptors family 3 profile" evidence="12">
    <location>
        <begin position="430"/>
        <end position="636"/>
    </location>
</feature>
<evidence type="ECO:0000256" key="9">
    <source>
        <dbReference type="SAM" id="MobiDB-lite"/>
    </source>
</evidence>
<dbReference type="PROSITE" id="PS50259">
    <property type="entry name" value="G_PROTEIN_RECEP_F3_4"/>
    <property type="match status" value="1"/>
</dbReference>
<feature type="transmembrane region" description="Helical" evidence="10">
    <location>
        <begin position="430"/>
        <end position="455"/>
    </location>
</feature>
<evidence type="ECO:0000256" key="8">
    <source>
        <dbReference type="ARBA" id="ARBA00023224"/>
    </source>
</evidence>
<organism evidence="13 14">
    <name type="scientific">Spizellomyces punctatus (strain DAOM BR117)</name>
    <dbReference type="NCBI Taxonomy" id="645134"/>
    <lineage>
        <taxon>Eukaryota</taxon>
        <taxon>Fungi</taxon>
        <taxon>Fungi incertae sedis</taxon>
        <taxon>Chytridiomycota</taxon>
        <taxon>Chytridiomycota incertae sedis</taxon>
        <taxon>Chytridiomycetes</taxon>
        <taxon>Spizellomycetales</taxon>
        <taxon>Spizellomycetaceae</taxon>
        <taxon>Spizellomyces</taxon>
    </lineage>
</organism>
<dbReference type="eggNOG" id="KOG1055">
    <property type="taxonomic scope" value="Eukaryota"/>
</dbReference>
<dbReference type="Proteomes" id="UP000053201">
    <property type="component" value="Unassembled WGS sequence"/>
</dbReference>
<dbReference type="OMA" id="DACTNVN"/>
<gene>
    <name evidence="13" type="ORF">SPPG_06409</name>
</gene>
<dbReference type="InterPro" id="IPR028082">
    <property type="entry name" value="Peripla_BP_I"/>
</dbReference>
<evidence type="ECO:0000313" key="13">
    <source>
        <dbReference type="EMBL" id="KNC98731.1"/>
    </source>
</evidence>
<evidence type="ECO:0000313" key="14">
    <source>
        <dbReference type="Proteomes" id="UP000053201"/>
    </source>
</evidence>
<feature type="transmembrane region" description="Helical" evidence="10">
    <location>
        <begin position="662"/>
        <end position="685"/>
    </location>
</feature>
<comment type="subcellular location">
    <subcellularLocation>
        <location evidence="1">Membrane</location>
        <topology evidence="1">Multi-pass membrane protein</topology>
    </subcellularLocation>
</comment>
<protein>
    <recommendedName>
        <fullName evidence="12">G-protein coupled receptors family 3 profile domain-containing protein</fullName>
    </recommendedName>
</protein>
<dbReference type="InParanoid" id="A0A0L0HCN7"/>
<evidence type="ECO:0000256" key="11">
    <source>
        <dbReference type="SAM" id="SignalP"/>
    </source>
</evidence>
<dbReference type="PANTHER" id="PTHR10519:SF20">
    <property type="entry name" value="G-PROTEIN COUPLED RECEPTOR 156-RELATED"/>
    <property type="match status" value="1"/>
</dbReference>
<evidence type="ECO:0000256" key="5">
    <source>
        <dbReference type="ARBA" id="ARBA00023136"/>
    </source>
</evidence>
<evidence type="ECO:0000256" key="10">
    <source>
        <dbReference type="SAM" id="Phobius"/>
    </source>
</evidence>
<dbReference type="AlphaFoldDB" id="A0A0L0HCN7"/>
<keyword evidence="3 10" id="KW-1133">Transmembrane helix</keyword>
<dbReference type="OrthoDB" id="5597995at2759"/>
<dbReference type="Gene3D" id="3.40.50.2300">
    <property type="match status" value="2"/>
</dbReference>
<feature type="region of interest" description="Disordered" evidence="9">
    <location>
        <begin position="835"/>
        <end position="867"/>
    </location>
</feature>
<feature type="transmembrane region" description="Helical" evidence="10">
    <location>
        <begin position="625"/>
        <end position="647"/>
    </location>
</feature>
<evidence type="ECO:0000256" key="2">
    <source>
        <dbReference type="ARBA" id="ARBA00022692"/>
    </source>
</evidence>
<dbReference type="PANTHER" id="PTHR10519">
    <property type="entry name" value="GABA-B RECEPTOR"/>
    <property type="match status" value="1"/>
</dbReference>
<dbReference type="InterPro" id="IPR001828">
    <property type="entry name" value="ANF_lig-bd_rcpt"/>
</dbReference>
<dbReference type="GeneID" id="27689717"/>
<evidence type="ECO:0000259" key="12">
    <source>
        <dbReference type="PROSITE" id="PS50259"/>
    </source>
</evidence>
<dbReference type="RefSeq" id="XP_016606771.1">
    <property type="nucleotide sequence ID" value="XM_016754621.1"/>
</dbReference>
<keyword evidence="11" id="KW-0732">Signal</keyword>
<evidence type="ECO:0000256" key="7">
    <source>
        <dbReference type="ARBA" id="ARBA00023180"/>
    </source>
</evidence>
<sequence length="867" mass="93768">MGYHPTMPLCIHFIALVLWAASLDIVPLAYGQTTITYGVVLSSTDPSIGSFTNALNLAVADVNANPTLLSNATLSLRFYDSKASPRVVVAEGLRAIAEGVNAIVGEADSGITEPLVLATETKLIPVCSGASTSPSLSNKSEFATFFRTLPSDNAQGAAMVSLMWKMGWMRAGIISEATSYGQGVGDALLAAIREQNAGISIDTRLSYVPGDQIQVSNQLQSLKESGVRIIVAIGADFTRFVNVMKEADNLGLIGDDYVWILSDAFFPVFTEVKSNDKRLFKGALAVYPQEGAGPKYTQYRNAGNRENPYDLFYYDCVLALAAAHTKMLSEGVSLANLAANTVPPFNITQFTRVNFTGMTGTVVFDKDGDRDGDYALHSFDGNTATQVAVIRRGKTFDPPQPVIKFHSGSTVVPLDTPSFKLNVVEWTSPMGIAISAIFGVMIIVCIVSIVLSLTFRKSSILKPVSPVFCGIISFGLALVFGSELADVGWKSTFTCNLYPWLLGIGFATALASVFVKQWRIFRIFENVQMAKRPIRDGRLLYIFSGIVSVQVILLGIMTAASPLRPIRIIDRKTETTSFVCTATNTDIQNGLTYIIYAYCGILLIVCTYLAIRTRNVYSAFNESKWIGLSVYNIILCGLAALAVTYIGGNTMSEPTRFAVRNAAVFFAATVAYISLVGRLLAVLIAKETGYASDIISSEDGSIGLRSMPSIFPSLNSGTPRSANASLMTAQIRQASFPMKHVGKMGAVWKQQTMTLALGSEKVLSLIETNAENTVGLLIRLKDVKARLLVPEDPDPHDLRHCRFEIRWGNVMMKVQGATIAECEEWVYLINSGGLSSGASQSPARGVRDRDVTTARTSGLQVDQIKSG</sequence>
<name>A0A0L0HCN7_SPIPD</name>
<feature type="compositionally biased region" description="Polar residues" evidence="9">
    <location>
        <begin position="853"/>
        <end position="867"/>
    </location>
</feature>
<keyword evidence="8" id="KW-0807">Transducer</keyword>
<evidence type="ECO:0000256" key="4">
    <source>
        <dbReference type="ARBA" id="ARBA00023040"/>
    </source>
</evidence>
<dbReference type="GO" id="GO:0038039">
    <property type="term" value="C:G protein-coupled receptor heterodimeric complex"/>
    <property type="evidence" value="ECO:0007669"/>
    <property type="project" value="TreeGrafter"/>
</dbReference>
<dbReference type="Pfam" id="PF01094">
    <property type="entry name" value="ANF_receptor"/>
    <property type="match status" value="1"/>
</dbReference>
<feature type="transmembrane region" description="Helical" evidence="10">
    <location>
        <begin position="539"/>
        <end position="560"/>
    </location>
</feature>
<dbReference type="InterPro" id="IPR002455">
    <property type="entry name" value="GPCR3_GABA-B"/>
</dbReference>
<dbReference type="InterPro" id="IPR017978">
    <property type="entry name" value="GPCR_3_C"/>
</dbReference>
<dbReference type="CDD" id="cd15047">
    <property type="entry name" value="7tmC_GABA-B-like"/>
    <property type="match status" value="1"/>
</dbReference>
<feature type="chain" id="PRO_5005540011" description="G-protein coupled receptors family 3 profile domain-containing protein" evidence="11">
    <location>
        <begin position="32"/>
        <end position="867"/>
    </location>
</feature>
<keyword evidence="14" id="KW-1185">Reference proteome</keyword>
<dbReference type="STRING" id="645134.A0A0L0HCN7"/>
<dbReference type="VEuPathDB" id="FungiDB:SPPG_06409"/>
<dbReference type="SUPFAM" id="SSF53822">
    <property type="entry name" value="Periplasmic binding protein-like I"/>
    <property type="match status" value="1"/>
</dbReference>
<dbReference type="GO" id="GO:0007214">
    <property type="term" value="P:gamma-aminobutyric acid signaling pathway"/>
    <property type="evidence" value="ECO:0007669"/>
    <property type="project" value="TreeGrafter"/>
</dbReference>
<keyword evidence="6" id="KW-0675">Receptor</keyword>